<feature type="domain" description="XdhC Rossmann" evidence="2">
    <location>
        <begin position="195"/>
        <end position="337"/>
    </location>
</feature>
<reference evidence="3 4" key="1">
    <citation type="journal article" date="2015" name="Stand. Genomic Sci.">
        <title>Genomic Encyclopedia of Bacterial and Archaeal Type Strains, Phase III: the genomes of soil and plant-associated and newly described type strains.</title>
        <authorList>
            <person name="Whitman W.B."/>
            <person name="Woyke T."/>
            <person name="Klenk H.P."/>
            <person name="Zhou Y."/>
            <person name="Lilburn T.G."/>
            <person name="Beck B.J."/>
            <person name="De Vos P."/>
            <person name="Vandamme P."/>
            <person name="Eisen J.A."/>
            <person name="Garrity G."/>
            <person name="Hugenholtz P."/>
            <person name="Kyrpides N.C."/>
        </authorList>
    </citation>
    <scope>NUCLEOTIDE SEQUENCE [LARGE SCALE GENOMIC DNA]</scope>
    <source>
        <strain evidence="3 4">CGMCC 1.10116</strain>
    </source>
</reference>
<comment type="caution">
    <text evidence="3">The sequence shown here is derived from an EMBL/GenBank/DDBJ whole genome shotgun (WGS) entry which is preliminary data.</text>
</comment>
<dbReference type="InterPro" id="IPR003777">
    <property type="entry name" value="XdhC_CoxI"/>
</dbReference>
<dbReference type="InterPro" id="IPR052698">
    <property type="entry name" value="MoCofactor_Util/Proc"/>
</dbReference>
<feature type="domain" description="XdhC- CoxI" evidence="1">
    <location>
        <begin position="16"/>
        <end position="79"/>
    </location>
</feature>
<dbReference type="InterPro" id="IPR027051">
    <property type="entry name" value="XdhC_Rossmann_dom"/>
</dbReference>
<dbReference type="Gene3D" id="3.40.50.720">
    <property type="entry name" value="NAD(P)-binding Rossmann-like Domain"/>
    <property type="match status" value="1"/>
</dbReference>
<organism evidence="3 4">
    <name type="scientific">Halalkalibacter nanhaiisediminis</name>
    <dbReference type="NCBI Taxonomy" id="688079"/>
    <lineage>
        <taxon>Bacteria</taxon>
        <taxon>Bacillati</taxon>
        <taxon>Bacillota</taxon>
        <taxon>Bacilli</taxon>
        <taxon>Bacillales</taxon>
        <taxon>Bacillaceae</taxon>
        <taxon>Halalkalibacter</taxon>
    </lineage>
</organism>
<evidence type="ECO:0000259" key="1">
    <source>
        <dbReference type="Pfam" id="PF02625"/>
    </source>
</evidence>
<protein>
    <submittedName>
        <fullName evidence="3">Xanthine/CO dehydrogenase XdhC/CoxF family maturation factor</fullName>
    </submittedName>
</protein>
<evidence type="ECO:0000313" key="3">
    <source>
        <dbReference type="EMBL" id="TWI58152.1"/>
    </source>
</evidence>
<dbReference type="Pfam" id="PF02625">
    <property type="entry name" value="XdhC_CoxI"/>
    <property type="match status" value="1"/>
</dbReference>
<dbReference type="AlphaFoldDB" id="A0A562QN19"/>
<evidence type="ECO:0000313" key="4">
    <source>
        <dbReference type="Proteomes" id="UP000315711"/>
    </source>
</evidence>
<dbReference type="PANTHER" id="PTHR30388">
    <property type="entry name" value="ALDEHYDE OXIDOREDUCTASE MOLYBDENUM COFACTOR ASSEMBLY PROTEIN"/>
    <property type="match status" value="1"/>
</dbReference>
<dbReference type="PANTHER" id="PTHR30388:SF6">
    <property type="entry name" value="XANTHINE DEHYDROGENASE SUBUNIT A-RELATED"/>
    <property type="match status" value="1"/>
</dbReference>
<name>A0A562QN19_9BACI</name>
<dbReference type="Proteomes" id="UP000315711">
    <property type="component" value="Unassembled WGS sequence"/>
</dbReference>
<keyword evidence="4" id="KW-1185">Reference proteome</keyword>
<dbReference type="EMBL" id="VLKZ01000003">
    <property type="protein sequence ID" value="TWI58152.1"/>
    <property type="molecule type" value="Genomic_DNA"/>
</dbReference>
<dbReference type="Pfam" id="PF13478">
    <property type="entry name" value="XdhC_C"/>
    <property type="match status" value="1"/>
</dbReference>
<sequence length="368" mass="40480">MNIAISKEIDRCKQLGLRGVLATIISVEGSTYQKAGTKCFLAEDGKLTGLLSGGCVENDIIEHGKQIIDSGETKCLQYDLRDNGDEVWGLGVGCNGSMEIFLEPYHSSGHDPNSKVIEKMYAVTTPHVVSTIVDAKDSTLIGEKWIVSLKNFKEEKVSSLFSKKNLQGEEGKKLGLVSDENMKLFIEEVAPPPALIIFGAGPDAVPLVQAVKQIGWHVTVIDHRPGFVTKENFPLADQLICSPPGTMANVVLNENTFTVIMSHHFSQDQMVLKHLLKTNVPYIGLLGPKRRAVQLLESILTMKSVQQLRMDRIHSPIGLNIGAKTPEEIAFSIVSELIAVYRHASAAHLKDTEKGLRLKGERDLLYQM</sequence>
<gene>
    <name evidence="3" type="ORF">IQ10_01485</name>
</gene>
<proteinExistence type="predicted"/>
<accession>A0A562QN19</accession>
<evidence type="ECO:0000259" key="2">
    <source>
        <dbReference type="Pfam" id="PF13478"/>
    </source>
</evidence>
<dbReference type="RefSeq" id="WP_242009778.1">
    <property type="nucleotide sequence ID" value="NZ_VLKZ01000003.1"/>
</dbReference>